<feature type="region of interest" description="Disordered" evidence="1">
    <location>
        <begin position="1"/>
        <end position="67"/>
    </location>
</feature>
<gene>
    <name evidence="2" type="ORF">NYPRO_LOCUS11356</name>
</gene>
<dbReference type="EMBL" id="CAJHUB010000681">
    <property type="protein sequence ID" value="CAD7678558.1"/>
    <property type="molecule type" value="Genomic_DNA"/>
</dbReference>
<accession>A0A811YPJ7</accession>
<feature type="compositionally biased region" description="Pro residues" evidence="1">
    <location>
        <begin position="24"/>
        <end position="35"/>
    </location>
</feature>
<feature type="compositionally biased region" description="Basic and acidic residues" evidence="1">
    <location>
        <begin position="131"/>
        <end position="140"/>
    </location>
</feature>
<comment type="caution">
    <text evidence="2">The sequence shown here is derived from an EMBL/GenBank/DDBJ whole genome shotgun (WGS) entry which is preliminary data.</text>
</comment>
<protein>
    <submittedName>
        <fullName evidence="2">(raccoon dog) hypothetical protein</fullName>
    </submittedName>
</protein>
<evidence type="ECO:0000256" key="1">
    <source>
        <dbReference type="SAM" id="MobiDB-lite"/>
    </source>
</evidence>
<evidence type="ECO:0000313" key="3">
    <source>
        <dbReference type="Proteomes" id="UP000645828"/>
    </source>
</evidence>
<name>A0A811YPJ7_NYCPR</name>
<organism evidence="2 3">
    <name type="scientific">Nyctereutes procyonoides</name>
    <name type="common">Raccoon dog</name>
    <name type="synonym">Canis procyonoides</name>
    <dbReference type="NCBI Taxonomy" id="34880"/>
    <lineage>
        <taxon>Eukaryota</taxon>
        <taxon>Metazoa</taxon>
        <taxon>Chordata</taxon>
        <taxon>Craniata</taxon>
        <taxon>Vertebrata</taxon>
        <taxon>Euteleostomi</taxon>
        <taxon>Mammalia</taxon>
        <taxon>Eutheria</taxon>
        <taxon>Laurasiatheria</taxon>
        <taxon>Carnivora</taxon>
        <taxon>Caniformia</taxon>
        <taxon>Canidae</taxon>
        <taxon>Nyctereutes</taxon>
    </lineage>
</organism>
<keyword evidence="3" id="KW-1185">Reference proteome</keyword>
<feature type="region of interest" description="Disordered" evidence="1">
    <location>
        <begin position="113"/>
        <end position="188"/>
    </location>
</feature>
<sequence>MSVRETPPGFRSLNPLSNTVPPALGAPPLPSPSPRRPGGRRPGRWEGRARRPGPSFVPEDIPVLRPSRPGGLRCGVRFCFGKPTPSKRPRNLAPATSSWLVFGGSFDLREPPCPRRYSGAGAPTRGSPWGEMRKHEDKTGGPRGRQTLGLTGSPPTRSPHFSVEVAPPSSCSTGTVCHPPGGFETSLA</sequence>
<evidence type="ECO:0000313" key="2">
    <source>
        <dbReference type="EMBL" id="CAD7678558.1"/>
    </source>
</evidence>
<dbReference type="AlphaFoldDB" id="A0A811YPJ7"/>
<reference evidence="2" key="1">
    <citation type="submission" date="2020-12" db="EMBL/GenBank/DDBJ databases">
        <authorList>
            <consortium name="Molecular Ecology Group"/>
        </authorList>
    </citation>
    <scope>NUCLEOTIDE SEQUENCE</scope>
    <source>
        <strain evidence="2">TBG_1078</strain>
    </source>
</reference>
<proteinExistence type="predicted"/>
<dbReference type="Proteomes" id="UP000645828">
    <property type="component" value="Unassembled WGS sequence"/>
</dbReference>